<evidence type="ECO:0000256" key="1">
    <source>
        <dbReference type="ARBA" id="ARBA00001936"/>
    </source>
</evidence>
<gene>
    <name evidence="21" type="ORF">FOA43_003337</name>
</gene>
<evidence type="ECO:0000313" key="22">
    <source>
        <dbReference type="Proteomes" id="UP000662931"/>
    </source>
</evidence>
<evidence type="ECO:0000256" key="7">
    <source>
        <dbReference type="ARBA" id="ARBA00022723"/>
    </source>
</evidence>
<keyword evidence="7" id="KW-0479">Metal-binding</keyword>
<keyword evidence="13 16" id="KW-0464">Manganese</keyword>
<comment type="function">
    <text evidence="16">Core component of the MRN complex, which plays a central role in double-strand break (DSB) repair, DNA recombination, maintenance of telomere integrity and meiosis. The MRN complex is involved in the repair of DNA double-strand breaks (DSBs) via homologous recombination (HR), an error-free mechanism which primarily occurs during S and G2 phases. The complex (1) mediates the end resection of damaged DNA, which generates proper single-stranded DNA, a key initial steps in HR, and is (2) required for the recruitment of other repair factors and efficient activation of ATM and ATR upon DNA damage. Within the MRN complex, MRE11 possesses both single-strand endonuclease activity and double-strand-specific 3'-5' exonuclease activity. MRE11 first endonucleolytically cleaves the 5' strand at DNA DSB ends to prevent non-homologous end joining (NHEJ) and licence HR. It then generates a single-stranded DNA gap via 3' to 5' exonucleolytic degradation, which is required for single-strand invasion and recombination.</text>
</comment>
<keyword evidence="12 16" id="KW-0234">DNA repair</keyword>
<dbReference type="PIRSF" id="PIRSF000882">
    <property type="entry name" value="DSB_repair_MRE11"/>
    <property type="match status" value="1"/>
</dbReference>
<evidence type="ECO:0000256" key="3">
    <source>
        <dbReference type="ARBA" id="ARBA00004286"/>
    </source>
</evidence>
<dbReference type="CDD" id="cd00840">
    <property type="entry name" value="MPP_Mre11_N"/>
    <property type="match status" value="1"/>
</dbReference>
<dbReference type="GO" id="GO:0097552">
    <property type="term" value="P:mitochondrial double-strand break repair via homologous recombination"/>
    <property type="evidence" value="ECO:0007669"/>
    <property type="project" value="TreeGrafter"/>
</dbReference>
<dbReference type="InterPro" id="IPR041796">
    <property type="entry name" value="Mre11_N"/>
</dbReference>
<dbReference type="Pfam" id="PF00149">
    <property type="entry name" value="Metallophos"/>
    <property type="match status" value="1"/>
</dbReference>
<dbReference type="GO" id="GO:0007095">
    <property type="term" value="P:mitotic G2 DNA damage checkpoint signaling"/>
    <property type="evidence" value="ECO:0007669"/>
    <property type="project" value="TreeGrafter"/>
</dbReference>
<dbReference type="GO" id="GO:0006303">
    <property type="term" value="P:double-strand break repair via nonhomologous end joining"/>
    <property type="evidence" value="ECO:0007669"/>
    <property type="project" value="TreeGrafter"/>
</dbReference>
<evidence type="ECO:0000256" key="14">
    <source>
        <dbReference type="ARBA" id="ARBA00023242"/>
    </source>
</evidence>
<dbReference type="InterPro" id="IPR004843">
    <property type="entry name" value="Calcineurin-like_PHP"/>
</dbReference>
<evidence type="ECO:0000256" key="15">
    <source>
        <dbReference type="ARBA" id="ARBA00023254"/>
    </source>
</evidence>
<keyword evidence="8 16" id="KW-0255">Endonuclease</keyword>
<dbReference type="EMBL" id="CP064815">
    <property type="protein sequence ID" value="QPG75951.1"/>
    <property type="molecule type" value="Genomic_DNA"/>
</dbReference>
<dbReference type="NCBIfam" id="TIGR00583">
    <property type="entry name" value="mre11"/>
    <property type="match status" value="1"/>
</dbReference>
<dbReference type="GO" id="GO:0031573">
    <property type="term" value="P:mitotic intra-S DNA damage checkpoint signaling"/>
    <property type="evidence" value="ECO:0007669"/>
    <property type="project" value="TreeGrafter"/>
</dbReference>
<evidence type="ECO:0000256" key="13">
    <source>
        <dbReference type="ARBA" id="ARBA00023211"/>
    </source>
</evidence>
<evidence type="ECO:0000256" key="19">
    <source>
        <dbReference type="SAM" id="MobiDB-lite"/>
    </source>
</evidence>
<dbReference type="PANTHER" id="PTHR10139:SF1">
    <property type="entry name" value="DOUBLE-STRAND BREAK REPAIR PROTEIN MRE11"/>
    <property type="match status" value="1"/>
</dbReference>
<dbReference type="GO" id="GO:0030145">
    <property type="term" value="F:manganese ion binding"/>
    <property type="evidence" value="ECO:0007669"/>
    <property type="project" value="UniProtKB-UniRule"/>
</dbReference>
<dbReference type="PANTHER" id="PTHR10139">
    <property type="entry name" value="DOUBLE-STRAND BREAK REPAIR PROTEIN MRE11"/>
    <property type="match status" value="1"/>
</dbReference>
<sequence length="614" mass="69154">MPLVSNIEPGPDTFRILLTTDNHIGFMENDPIRGDDGWKTFSEILHLAVLKDVDMVIQGGDLFHMNQPSKKAYYHVIQILRECCWNDKPIEFRLISDPSNAMATKHFSYPAEYDNNVNVGIPMYAISGNHDDATGEELLSPLDLLSVGALLNHFGRVTNNDQITVYPLLFNKGTTNLALYGLQNIREERLKRTMASSNLEFLQPDTGTTDVQWFSLMCIHQNHVQRPGIRVVEEINLPDFLDFIFWGHEHDCIPHTVENPSTGFNVLQAGSSIATSLSEGELAEKHVFILNIKGKDFSLEPIALKSVRPFAMKSVVLAETGLSATSSNKAEVLNFLIGQVEQLIKDAIHRWKENNKDEFDSEELTEADVPLPLVRLRVEYSGGYEVENPRYFSNRFVGEVANVNDVLTLYRKKSPTKDLFTAMVKESRAFAKTSSNEQGSESQTGDSNIFGMIENQLNDNDLILIRKDEFSNTLSDLISKDNKVVLDDFVKEEEDKSLELLKKLALTDDEATSKDVSQVKKSFRRLAKRIRVEAEYAGADDITGSTIEPNRAASVEVPLEPMEISDEESLRLTRTSRTTEIREQKAEPKQVKRTTKAKQSHLAPSLFSGLGRRK</sequence>
<proteinExistence type="inferred from homology"/>
<dbReference type="SMART" id="SM01347">
    <property type="entry name" value="Mre11_DNA_bind"/>
    <property type="match status" value="1"/>
</dbReference>
<feature type="region of interest" description="Disordered" evidence="19">
    <location>
        <begin position="542"/>
        <end position="614"/>
    </location>
</feature>
<dbReference type="GO" id="GO:0000723">
    <property type="term" value="P:telomere maintenance"/>
    <property type="evidence" value="ECO:0007669"/>
    <property type="project" value="TreeGrafter"/>
</dbReference>
<dbReference type="GO" id="GO:0042138">
    <property type="term" value="P:meiotic DNA double-strand break formation"/>
    <property type="evidence" value="ECO:0007669"/>
    <property type="project" value="TreeGrafter"/>
</dbReference>
<dbReference type="KEGG" id="bnn:FOA43_003337"/>
<dbReference type="OrthoDB" id="30417at2759"/>
<feature type="active site" description="Proton donor" evidence="17">
    <location>
        <position position="130"/>
    </location>
</feature>
<evidence type="ECO:0000313" key="21">
    <source>
        <dbReference type="EMBL" id="QPG75951.1"/>
    </source>
</evidence>
<keyword evidence="11 16" id="KW-0269">Exonuclease</keyword>
<evidence type="ECO:0000256" key="4">
    <source>
        <dbReference type="ARBA" id="ARBA00009028"/>
    </source>
</evidence>
<dbReference type="InterPro" id="IPR003701">
    <property type="entry name" value="Mre11"/>
</dbReference>
<evidence type="ECO:0000259" key="20">
    <source>
        <dbReference type="SMART" id="SM01347"/>
    </source>
</evidence>
<dbReference type="GO" id="GO:0008296">
    <property type="term" value="F:3'-5'-DNA exonuclease activity"/>
    <property type="evidence" value="ECO:0007669"/>
    <property type="project" value="InterPro"/>
</dbReference>
<keyword evidence="9 16" id="KW-0227">DNA damage</keyword>
<organism evidence="21 22">
    <name type="scientific">Eeniella nana</name>
    <name type="common">Yeast</name>
    <name type="synonym">Brettanomyces nanus</name>
    <dbReference type="NCBI Taxonomy" id="13502"/>
    <lineage>
        <taxon>Eukaryota</taxon>
        <taxon>Fungi</taxon>
        <taxon>Dikarya</taxon>
        <taxon>Ascomycota</taxon>
        <taxon>Saccharomycotina</taxon>
        <taxon>Pichiomycetes</taxon>
        <taxon>Pichiales</taxon>
        <taxon>Pichiaceae</taxon>
        <taxon>Brettanomyces</taxon>
    </lineage>
</organism>
<evidence type="ECO:0000256" key="8">
    <source>
        <dbReference type="ARBA" id="ARBA00022759"/>
    </source>
</evidence>
<name>A0A875S2K5_EENNA</name>
<dbReference type="GeneID" id="62196737"/>
<dbReference type="RefSeq" id="XP_038779516.1">
    <property type="nucleotide sequence ID" value="XM_038923588.1"/>
</dbReference>
<dbReference type="Gene3D" id="3.60.21.10">
    <property type="match status" value="1"/>
</dbReference>
<reference evidence="21" key="1">
    <citation type="submission" date="2020-10" db="EMBL/GenBank/DDBJ databases">
        <authorList>
            <person name="Roach M.J.R."/>
        </authorList>
    </citation>
    <scope>NUCLEOTIDE SEQUENCE</scope>
    <source>
        <strain evidence="21">CBS 1945</strain>
    </source>
</reference>
<comment type="subcellular location">
    <subcellularLocation>
        <location evidence="3">Chromosome</location>
    </subcellularLocation>
    <subcellularLocation>
        <location evidence="2 16">Nucleus</location>
    </subcellularLocation>
</comment>
<keyword evidence="5" id="KW-0158">Chromosome</keyword>
<evidence type="ECO:0000256" key="11">
    <source>
        <dbReference type="ARBA" id="ARBA00022839"/>
    </source>
</evidence>
<keyword evidence="22" id="KW-1185">Reference proteome</keyword>
<feature type="compositionally biased region" description="Basic and acidic residues" evidence="19">
    <location>
        <begin position="577"/>
        <end position="590"/>
    </location>
</feature>
<dbReference type="Pfam" id="PF04152">
    <property type="entry name" value="Mre11_DNA_bind"/>
    <property type="match status" value="1"/>
</dbReference>
<keyword evidence="6 16" id="KW-0540">Nuclease</keyword>
<keyword evidence="15 16" id="KW-0469">Meiosis</keyword>
<dbReference type="GO" id="GO:0035861">
    <property type="term" value="C:site of double-strand break"/>
    <property type="evidence" value="ECO:0007669"/>
    <property type="project" value="TreeGrafter"/>
</dbReference>
<accession>A0A875S2K5</accession>
<evidence type="ECO:0000256" key="12">
    <source>
        <dbReference type="ARBA" id="ARBA00023204"/>
    </source>
</evidence>
<keyword evidence="14 16" id="KW-0539">Nucleus</keyword>
<dbReference type="InterPro" id="IPR038487">
    <property type="entry name" value="Mre11_capping_dom"/>
</dbReference>
<evidence type="ECO:0000256" key="17">
    <source>
        <dbReference type="PIRSR" id="PIRSR000882-1"/>
    </source>
</evidence>
<evidence type="ECO:0000256" key="2">
    <source>
        <dbReference type="ARBA" id="ARBA00004123"/>
    </source>
</evidence>
<dbReference type="InterPro" id="IPR029052">
    <property type="entry name" value="Metallo-depent_PP-like"/>
</dbReference>
<evidence type="ECO:0000256" key="5">
    <source>
        <dbReference type="ARBA" id="ARBA00022454"/>
    </source>
</evidence>
<dbReference type="Proteomes" id="UP000662931">
    <property type="component" value="Chromosome 4"/>
</dbReference>
<dbReference type="GO" id="GO:0000724">
    <property type="term" value="P:double-strand break repair via homologous recombination"/>
    <property type="evidence" value="ECO:0007669"/>
    <property type="project" value="TreeGrafter"/>
</dbReference>
<keyword evidence="10 16" id="KW-0378">Hydrolase</keyword>
<comment type="similarity">
    <text evidence="4 16 18">Belongs to the MRE11/RAD32 family.</text>
</comment>
<dbReference type="InterPro" id="IPR007281">
    <property type="entry name" value="Mre11_DNA-bd"/>
</dbReference>
<dbReference type="GO" id="GO:0000014">
    <property type="term" value="F:single-stranded DNA endodeoxyribonuclease activity"/>
    <property type="evidence" value="ECO:0007669"/>
    <property type="project" value="TreeGrafter"/>
</dbReference>
<comment type="cofactor">
    <cofactor evidence="1 16">
        <name>Mn(2+)</name>
        <dbReference type="ChEBI" id="CHEBI:29035"/>
    </cofactor>
</comment>
<dbReference type="AlphaFoldDB" id="A0A875S2K5"/>
<dbReference type="SUPFAM" id="SSF56300">
    <property type="entry name" value="Metallo-dependent phosphatases"/>
    <property type="match status" value="1"/>
</dbReference>
<feature type="domain" description="Mre11 DNA-binding" evidence="20">
    <location>
        <begin position="297"/>
        <end position="477"/>
    </location>
</feature>
<evidence type="ECO:0000256" key="16">
    <source>
        <dbReference type="PIRNR" id="PIRNR000882"/>
    </source>
</evidence>
<evidence type="ECO:0000256" key="18">
    <source>
        <dbReference type="RuleBase" id="RU003447"/>
    </source>
</evidence>
<evidence type="ECO:0000256" key="10">
    <source>
        <dbReference type="ARBA" id="ARBA00022801"/>
    </source>
</evidence>
<dbReference type="Gene3D" id="3.30.110.110">
    <property type="entry name" value="Mre11, capping domain"/>
    <property type="match status" value="1"/>
</dbReference>
<dbReference type="GO" id="GO:0030870">
    <property type="term" value="C:Mre11 complex"/>
    <property type="evidence" value="ECO:0007669"/>
    <property type="project" value="UniProtKB-UniRule"/>
</dbReference>
<evidence type="ECO:0000256" key="9">
    <source>
        <dbReference type="ARBA" id="ARBA00022763"/>
    </source>
</evidence>
<protein>
    <recommendedName>
        <fullName evidence="16">Double-strand break repair protein</fullName>
    </recommendedName>
</protein>
<evidence type="ECO:0000256" key="6">
    <source>
        <dbReference type="ARBA" id="ARBA00022722"/>
    </source>
</evidence>